<keyword evidence="7" id="KW-1185">Reference proteome</keyword>
<dbReference type="GO" id="GO:0005737">
    <property type="term" value="C:cytoplasm"/>
    <property type="evidence" value="ECO:0007669"/>
    <property type="project" value="TreeGrafter"/>
</dbReference>
<feature type="region of interest" description="Disordered" evidence="3">
    <location>
        <begin position="208"/>
        <end position="234"/>
    </location>
</feature>
<evidence type="ECO:0000256" key="1">
    <source>
        <dbReference type="ARBA" id="ARBA00022884"/>
    </source>
</evidence>
<feature type="domain" description="Ubiquitin-like" evidence="4">
    <location>
        <begin position="263"/>
        <end position="342"/>
    </location>
</feature>
<dbReference type="CDD" id="cd12598">
    <property type="entry name" value="RRM1_SRSF9"/>
    <property type="match status" value="1"/>
</dbReference>
<gene>
    <name evidence="6" type="ORF">AAFF_G00054500</name>
</gene>
<dbReference type="Gene3D" id="3.10.20.90">
    <property type="entry name" value="Phosphatidylinositol 3-kinase Catalytic Subunit, Chain A, domain 1"/>
    <property type="match status" value="2"/>
</dbReference>
<dbReference type="PROSITE" id="PS00299">
    <property type="entry name" value="UBIQUITIN_1"/>
    <property type="match status" value="1"/>
</dbReference>
<dbReference type="PROSITE" id="PS50053">
    <property type="entry name" value="UBIQUITIN_2"/>
    <property type="match status" value="2"/>
</dbReference>
<dbReference type="SMART" id="SM00213">
    <property type="entry name" value="UBQ"/>
    <property type="match status" value="2"/>
</dbReference>
<dbReference type="PANTHER" id="PTHR23003">
    <property type="entry name" value="RNA RECOGNITION MOTIF RRM DOMAIN CONTAINING PROTEIN"/>
    <property type="match status" value="1"/>
</dbReference>
<reference evidence="6" key="1">
    <citation type="journal article" date="2023" name="Science">
        <title>Genome structures resolve the early diversification of teleost fishes.</title>
        <authorList>
            <person name="Parey E."/>
            <person name="Louis A."/>
            <person name="Montfort J."/>
            <person name="Bouchez O."/>
            <person name="Roques C."/>
            <person name="Iampietro C."/>
            <person name="Lluch J."/>
            <person name="Castinel A."/>
            <person name="Donnadieu C."/>
            <person name="Desvignes T."/>
            <person name="Floi Bucao C."/>
            <person name="Jouanno E."/>
            <person name="Wen M."/>
            <person name="Mejri S."/>
            <person name="Dirks R."/>
            <person name="Jansen H."/>
            <person name="Henkel C."/>
            <person name="Chen W.J."/>
            <person name="Zahm M."/>
            <person name="Cabau C."/>
            <person name="Klopp C."/>
            <person name="Thompson A.W."/>
            <person name="Robinson-Rechavi M."/>
            <person name="Braasch I."/>
            <person name="Lecointre G."/>
            <person name="Bobe J."/>
            <person name="Postlethwait J.H."/>
            <person name="Berthelot C."/>
            <person name="Roest Crollius H."/>
            <person name="Guiguen Y."/>
        </authorList>
    </citation>
    <scope>NUCLEOTIDE SEQUENCE</scope>
    <source>
        <strain evidence="6">NC1722</strain>
    </source>
</reference>
<protein>
    <submittedName>
        <fullName evidence="6">Uncharacterized protein</fullName>
    </submittedName>
</protein>
<dbReference type="Proteomes" id="UP001221898">
    <property type="component" value="Unassembled WGS sequence"/>
</dbReference>
<dbReference type="PANTHER" id="PTHR23003:SF65">
    <property type="entry name" value="RRM DOMAIN-CONTAINING PROTEIN"/>
    <property type="match status" value="1"/>
</dbReference>
<dbReference type="InterPro" id="IPR012677">
    <property type="entry name" value="Nucleotide-bd_a/b_plait_sf"/>
</dbReference>
<feature type="domain" description="RRM" evidence="5">
    <location>
        <begin position="43"/>
        <end position="118"/>
    </location>
</feature>
<dbReference type="AlphaFoldDB" id="A0AAD7S0W0"/>
<dbReference type="GO" id="GO:0005634">
    <property type="term" value="C:nucleus"/>
    <property type="evidence" value="ECO:0007669"/>
    <property type="project" value="TreeGrafter"/>
</dbReference>
<dbReference type="InterPro" id="IPR035979">
    <property type="entry name" value="RBD_domain_sf"/>
</dbReference>
<evidence type="ECO:0000259" key="4">
    <source>
        <dbReference type="PROSITE" id="PS50053"/>
    </source>
</evidence>
<dbReference type="InterPro" id="IPR000626">
    <property type="entry name" value="Ubiquitin-like_dom"/>
</dbReference>
<keyword evidence="1 2" id="KW-0694">RNA-binding</keyword>
<proteinExistence type="predicted"/>
<feature type="domain" description="Ubiquitin-like" evidence="4">
    <location>
        <begin position="343"/>
        <end position="418"/>
    </location>
</feature>
<dbReference type="Pfam" id="PF00240">
    <property type="entry name" value="ubiquitin"/>
    <property type="match status" value="2"/>
</dbReference>
<feature type="region of interest" description="Disordered" evidence="3">
    <location>
        <begin position="120"/>
        <end position="139"/>
    </location>
</feature>
<dbReference type="InterPro" id="IPR000504">
    <property type="entry name" value="RRM_dom"/>
</dbReference>
<evidence type="ECO:0000313" key="7">
    <source>
        <dbReference type="Proteomes" id="UP001221898"/>
    </source>
</evidence>
<dbReference type="FunFam" id="3.10.20.90:FF:000222">
    <property type="entry name" value="Polyubiquitin 5"/>
    <property type="match status" value="1"/>
</dbReference>
<name>A0AAD7S0W0_9TELE</name>
<comment type="caution">
    <text evidence="6">The sequence shown here is derived from an EMBL/GenBank/DDBJ whole genome shotgun (WGS) entry which is preliminary data.</text>
</comment>
<dbReference type="GO" id="GO:0003729">
    <property type="term" value="F:mRNA binding"/>
    <property type="evidence" value="ECO:0007669"/>
    <property type="project" value="TreeGrafter"/>
</dbReference>
<dbReference type="SUPFAM" id="SSF54928">
    <property type="entry name" value="RNA-binding domain, RBD"/>
    <property type="match status" value="1"/>
</dbReference>
<evidence type="ECO:0000259" key="5">
    <source>
        <dbReference type="PROSITE" id="PS50102"/>
    </source>
</evidence>
<dbReference type="FunFam" id="3.30.70.330:FF:000345">
    <property type="entry name" value="Serine/arginine-rich splicing factor 9"/>
    <property type="match status" value="1"/>
</dbReference>
<dbReference type="Gene3D" id="3.30.70.330">
    <property type="match status" value="2"/>
</dbReference>
<evidence type="ECO:0000256" key="3">
    <source>
        <dbReference type="SAM" id="MobiDB-lite"/>
    </source>
</evidence>
<dbReference type="InterPro" id="IPR034503">
    <property type="entry name" value="SRSF9_RRM1"/>
</dbReference>
<dbReference type="Pfam" id="PF00076">
    <property type="entry name" value="RRM_1"/>
    <property type="match status" value="2"/>
</dbReference>
<dbReference type="InterPro" id="IPR019956">
    <property type="entry name" value="Ubiquitin_dom"/>
</dbReference>
<dbReference type="EMBL" id="JAINUG010000131">
    <property type="protein sequence ID" value="KAJ8393917.1"/>
    <property type="molecule type" value="Genomic_DNA"/>
</dbReference>
<evidence type="ECO:0000313" key="6">
    <source>
        <dbReference type="EMBL" id="KAJ8393917.1"/>
    </source>
</evidence>
<dbReference type="InterPro" id="IPR029071">
    <property type="entry name" value="Ubiquitin-like_domsf"/>
</dbReference>
<dbReference type="SMART" id="SM00360">
    <property type="entry name" value="RRM"/>
    <property type="match status" value="2"/>
</dbReference>
<sequence length="426" mass="47682">MSLKSSQFNMKFTHIKRTFRDERKENTYSIDLGRVTAEPMADGRIYVGNLPPDVQERDIEDLFFKYGKIRDIELKNNRGTIPFAFVRFEDPRDAEDAVYGRNGYGFGDCKLRVEYPRSSSSKFSSPMGGGPRGRFGPPTRRSEFRVIVTGLPPTGSWQDLKDHMREAGDVCFADVQRDGEGVVEFLDRRVPLPPGHGVRMGSVSTAWTGLSSAPTRGRRHTSGSTRRGVPAGGGHGPVPVQIVAYFQQKRAFHNRPLSTTVMAQLTIKSLNGESFSLAVSLDATVAELKAQIQQRTGVQVPRQRLAAQNGKRVDLNDASKTLRQYGLSSGWLVLLLITEPVSIQVFLKNEKNQTHPYDIAPGETVSQFKLKVQEMERVPVDQQRLIYEGKQMEDGKKMDDYGVSAGSTIYLLLRLRGGEGQWRIQE</sequence>
<dbReference type="PRINTS" id="PR00348">
    <property type="entry name" value="UBIQUITIN"/>
</dbReference>
<dbReference type="PROSITE" id="PS50102">
    <property type="entry name" value="RRM"/>
    <property type="match status" value="1"/>
</dbReference>
<evidence type="ECO:0000256" key="2">
    <source>
        <dbReference type="PROSITE-ProRule" id="PRU00176"/>
    </source>
</evidence>
<dbReference type="SUPFAM" id="SSF54236">
    <property type="entry name" value="Ubiquitin-like"/>
    <property type="match status" value="2"/>
</dbReference>
<organism evidence="6 7">
    <name type="scientific">Aldrovandia affinis</name>
    <dbReference type="NCBI Taxonomy" id="143900"/>
    <lineage>
        <taxon>Eukaryota</taxon>
        <taxon>Metazoa</taxon>
        <taxon>Chordata</taxon>
        <taxon>Craniata</taxon>
        <taxon>Vertebrata</taxon>
        <taxon>Euteleostomi</taxon>
        <taxon>Actinopterygii</taxon>
        <taxon>Neopterygii</taxon>
        <taxon>Teleostei</taxon>
        <taxon>Notacanthiformes</taxon>
        <taxon>Halosauridae</taxon>
        <taxon>Aldrovandia</taxon>
    </lineage>
</organism>
<dbReference type="InterPro" id="IPR019954">
    <property type="entry name" value="Ubiquitin_CS"/>
</dbReference>
<accession>A0AAD7S0W0</accession>
<dbReference type="InterPro" id="IPR050374">
    <property type="entry name" value="RRT5_SRSF_SR"/>
</dbReference>